<dbReference type="Pfam" id="PF00085">
    <property type="entry name" value="Thioredoxin"/>
    <property type="match status" value="1"/>
</dbReference>
<reference evidence="4" key="1">
    <citation type="journal article" date="2018" name="Nat. Microbiol.">
        <title>Leveraging single-cell genomics to expand the fungal tree of life.</title>
        <authorList>
            <person name="Ahrendt S.R."/>
            <person name="Quandt C.A."/>
            <person name="Ciobanu D."/>
            <person name="Clum A."/>
            <person name="Salamov A."/>
            <person name="Andreopoulos B."/>
            <person name="Cheng J.F."/>
            <person name="Woyke T."/>
            <person name="Pelin A."/>
            <person name="Henrissat B."/>
            <person name="Reynolds N.K."/>
            <person name="Benny G.L."/>
            <person name="Smith M.E."/>
            <person name="James T.Y."/>
            <person name="Grigoriev I.V."/>
        </authorList>
    </citation>
    <scope>NUCLEOTIDE SEQUENCE [LARGE SCALE GENOMIC DNA]</scope>
    <source>
        <strain evidence="4">Baker2002</strain>
    </source>
</reference>
<dbReference type="InterPro" id="IPR013766">
    <property type="entry name" value="Thioredoxin_domain"/>
</dbReference>
<dbReference type="PANTHER" id="PTHR45815:SF3">
    <property type="entry name" value="PROTEIN DISULFIDE-ISOMERASE A6"/>
    <property type="match status" value="1"/>
</dbReference>
<gene>
    <name evidence="3" type="ORF">METBISCDRAFT_25337</name>
</gene>
<dbReference type="CDD" id="cd03002">
    <property type="entry name" value="PDI_a_MPD1_like"/>
    <property type="match status" value="1"/>
</dbReference>
<evidence type="ECO:0000259" key="2">
    <source>
        <dbReference type="PROSITE" id="PS51352"/>
    </source>
</evidence>
<dbReference type="InterPro" id="IPR036249">
    <property type="entry name" value="Thioredoxin-like_sf"/>
</dbReference>
<evidence type="ECO:0000313" key="3">
    <source>
        <dbReference type="EMBL" id="RKP32762.1"/>
    </source>
</evidence>
<dbReference type="GO" id="GO:0034976">
    <property type="term" value="P:response to endoplasmic reticulum stress"/>
    <property type="evidence" value="ECO:0007669"/>
    <property type="project" value="TreeGrafter"/>
</dbReference>
<dbReference type="SUPFAM" id="SSF52833">
    <property type="entry name" value="Thioredoxin-like"/>
    <property type="match status" value="1"/>
</dbReference>
<feature type="domain" description="Thioredoxin" evidence="2">
    <location>
        <begin position="7"/>
        <end position="146"/>
    </location>
</feature>
<dbReference type="PROSITE" id="PS51352">
    <property type="entry name" value="THIOREDOXIN_2"/>
    <property type="match status" value="1"/>
</dbReference>
<keyword evidence="1" id="KW-0732">Signal</keyword>
<dbReference type="GO" id="GO:0015035">
    <property type="term" value="F:protein-disulfide reductase activity"/>
    <property type="evidence" value="ECO:0007669"/>
    <property type="project" value="TreeGrafter"/>
</dbReference>
<organism evidence="3 4">
    <name type="scientific">Metschnikowia bicuspidata</name>
    <dbReference type="NCBI Taxonomy" id="27322"/>
    <lineage>
        <taxon>Eukaryota</taxon>
        <taxon>Fungi</taxon>
        <taxon>Dikarya</taxon>
        <taxon>Ascomycota</taxon>
        <taxon>Saccharomycotina</taxon>
        <taxon>Pichiomycetes</taxon>
        <taxon>Metschnikowiaceae</taxon>
        <taxon>Metschnikowia</taxon>
    </lineage>
</organism>
<evidence type="ECO:0000256" key="1">
    <source>
        <dbReference type="SAM" id="SignalP"/>
    </source>
</evidence>
<dbReference type="InterPro" id="IPR017937">
    <property type="entry name" value="Thioredoxin_CS"/>
</dbReference>
<dbReference type="GO" id="GO:0005788">
    <property type="term" value="C:endoplasmic reticulum lumen"/>
    <property type="evidence" value="ECO:0007669"/>
    <property type="project" value="TreeGrafter"/>
</dbReference>
<evidence type="ECO:0000313" key="4">
    <source>
        <dbReference type="Proteomes" id="UP000268321"/>
    </source>
</evidence>
<keyword evidence="4" id="KW-1185">Reference proteome</keyword>
<dbReference type="OrthoDB" id="10264505at2759"/>
<proteinExistence type="predicted"/>
<feature type="chain" id="PRO_5020496753" evidence="1">
    <location>
        <begin position="21"/>
        <end position="294"/>
    </location>
</feature>
<sequence>MKTPVLLLAALAAANESFYASNKNIYELTPNTFKEVVHNTNYTTIVEFYAPWCGYCKQLKPVYNTLGKFLHGESKYAVNVAAVNCDEEKNKVLCSEHKIQGFPTMIVFRPPKHQVGKPKKGKHVPEVYPGQRELAPMVEFVSSRIKNYVKKFFSVHSESFVNWINESDAPHKVVILTKSNTISPLLRTLAIDFLDSVSIAAVSVKDLAGPTTITLHSEEVEIPVTENESYPVLLVYDLASNSFSRYKGDSMTKLLKLEKFIMSKTGAVPSEGRYSTKGKKLAKYRATLNAHDEL</sequence>
<dbReference type="PANTHER" id="PTHR45815">
    <property type="entry name" value="PROTEIN DISULFIDE-ISOMERASE A6"/>
    <property type="match status" value="1"/>
</dbReference>
<dbReference type="AlphaFoldDB" id="A0A4P9ZJQ7"/>
<feature type="signal peptide" evidence="1">
    <location>
        <begin position="1"/>
        <end position="20"/>
    </location>
</feature>
<dbReference type="EMBL" id="ML004429">
    <property type="protein sequence ID" value="RKP32762.1"/>
    <property type="molecule type" value="Genomic_DNA"/>
</dbReference>
<dbReference type="Gene3D" id="3.40.30.10">
    <property type="entry name" value="Glutaredoxin"/>
    <property type="match status" value="2"/>
</dbReference>
<dbReference type="PROSITE" id="PS00194">
    <property type="entry name" value="THIOREDOXIN_1"/>
    <property type="match status" value="1"/>
</dbReference>
<name>A0A4P9ZJQ7_9ASCO</name>
<dbReference type="Proteomes" id="UP000268321">
    <property type="component" value="Unassembled WGS sequence"/>
</dbReference>
<protein>
    <submittedName>
        <fullName evidence="3">Thioredoxin-like protein</fullName>
    </submittedName>
</protein>
<dbReference type="PRINTS" id="PR00421">
    <property type="entry name" value="THIOREDOXIN"/>
</dbReference>
<accession>A0A4P9ZJQ7</accession>